<dbReference type="Pfam" id="PF03301">
    <property type="entry name" value="Trp_dioxygenase"/>
    <property type="match status" value="2"/>
</dbReference>
<sequence length="254" mass="28983">MNGETAAGNGHVVATGTSHSGSYEEFLHLDELFAACQQVPDHPDGRFFVMAHQAFELWFELLLHELEQARDDLLAERVEAAQYRLRRVVAVDRLLLAQLDTLTTISPQQFAGLRPSLGTASGLESTRFREIELLSGLVGRHLPTTVASQPRVRRRRQEPTLWDAYRKLVRRRGFAEPADVVTCDHRSWELTELAEALLDHDEAWVMWRVRHAVVVERIIGHQPGTGGSTGVGYLRSRRDDRFFPDLWQARTRLR</sequence>
<dbReference type="RefSeq" id="WP_239676116.1">
    <property type="nucleotide sequence ID" value="NZ_CP070499.1"/>
</dbReference>
<dbReference type="InterPro" id="IPR037217">
    <property type="entry name" value="Trp/Indoleamine_2_3_dOase-like"/>
</dbReference>
<keyword evidence="2" id="KW-1185">Reference proteome</keyword>
<dbReference type="AlphaFoldDB" id="A0A895Y8F8"/>
<dbReference type="GO" id="GO:0019441">
    <property type="term" value="P:L-tryptophan catabolic process to kynurenine"/>
    <property type="evidence" value="ECO:0007669"/>
    <property type="project" value="InterPro"/>
</dbReference>
<evidence type="ECO:0000313" key="1">
    <source>
        <dbReference type="EMBL" id="QSB13997.1"/>
    </source>
</evidence>
<dbReference type="KEGG" id="nhy:JQS43_21025"/>
<evidence type="ECO:0000313" key="2">
    <source>
        <dbReference type="Proteomes" id="UP000662857"/>
    </source>
</evidence>
<dbReference type="EMBL" id="CP070499">
    <property type="protein sequence ID" value="QSB13997.1"/>
    <property type="molecule type" value="Genomic_DNA"/>
</dbReference>
<dbReference type="PANTHER" id="PTHR10138:SF0">
    <property type="entry name" value="TRYPTOPHAN 2,3-DIOXYGENASE"/>
    <property type="match status" value="1"/>
</dbReference>
<proteinExistence type="predicted"/>
<dbReference type="InterPro" id="IPR004981">
    <property type="entry name" value="Trp_2_3_dOase"/>
</dbReference>
<reference evidence="1" key="1">
    <citation type="submission" date="2021-02" db="EMBL/GenBank/DDBJ databases">
        <title>Natrosporangium hydrolyticum gen. nov., sp. nov, a haloalkaliphilic actinobacterium from a soda solonchak soil.</title>
        <authorList>
            <person name="Sorokin D.Y."/>
            <person name="Khijniak T.V."/>
            <person name="Zakharycheva A.P."/>
            <person name="Boueva O.V."/>
            <person name="Ariskina E.V."/>
            <person name="Hahnke R.L."/>
            <person name="Bunk B."/>
            <person name="Sproer C."/>
            <person name="Schumann P."/>
            <person name="Evtushenko L.I."/>
            <person name="Kublanov I.V."/>
        </authorList>
    </citation>
    <scope>NUCLEOTIDE SEQUENCE</scope>
    <source>
        <strain evidence="1">DSM 106523</strain>
    </source>
</reference>
<name>A0A895Y8F8_9ACTN</name>
<dbReference type="GO" id="GO:0020037">
    <property type="term" value="F:heme binding"/>
    <property type="evidence" value="ECO:0007669"/>
    <property type="project" value="InterPro"/>
</dbReference>
<dbReference type="GO" id="GO:0004833">
    <property type="term" value="F:L-tryptophan 2,3-dioxygenase activity"/>
    <property type="evidence" value="ECO:0007669"/>
    <property type="project" value="InterPro"/>
</dbReference>
<protein>
    <submittedName>
        <fullName evidence="1">Tryptophan 2,3-dioxygenase</fullName>
    </submittedName>
</protein>
<gene>
    <name evidence="1" type="ORF">JQS43_21025</name>
</gene>
<dbReference type="SUPFAM" id="SSF140959">
    <property type="entry name" value="Indolic compounds 2,3-dioxygenase-like"/>
    <property type="match status" value="1"/>
</dbReference>
<accession>A0A895Y8F8</accession>
<dbReference type="Proteomes" id="UP000662857">
    <property type="component" value="Chromosome"/>
</dbReference>
<dbReference type="GO" id="GO:0046872">
    <property type="term" value="F:metal ion binding"/>
    <property type="evidence" value="ECO:0007669"/>
    <property type="project" value="InterPro"/>
</dbReference>
<organism evidence="1 2">
    <name type="scientific">Natronosporangium hydrolyticum</name>
    <dbReference type="NCBI Taxonomy" id="2811111"/>
    <lineage>
        <taxon>Bacteria</taxon>
        <taxon>Bacillati</taxon>
        <taxon>Actinomycetota</taxon>
        <taxon>Actinomycetes</taxon>
        <taxon>Micromonosporales</taxon>
        <taxon>Micromonosporaceae</taxon>
        <taxon>Natronosporangium</taxon>
    </lineage>
</organism>
<dbReference type="PANTHER" id="PTHR10138">
    <property type="entry name" value="TRYPTOPHAN 2,3-DIOXYGENASE"/>
    <property type="match status" value="1"/>
</dbReference>
<dbReference type="GO" id="GO:0019442">
    <property type="term" value="P:L-tryptophan catabolic process to acetyl-CoA"/>
    <property type="evidence" value="ECO:0007669"/>
    <property type="project" value="TreeGrafter"/>
</dbReference>
<dbReference type="Gene3D" id="1.20.58.480">
    <property type="match status" value="1"/>
</dbReference>